<name>A0A914I256_GLORO</name>
<dbReference type="InterPro" id="IPR036390">
    <property type="entry name" value="WH_DNA-bd_sf"/>
</dbReference>
<dbReference type="InterPro" id="IPR006607">
    <property type="entry name" value="DM15"/>
</dbReference>
<feature type="compositionally biased region" description="Basic and acidic residues" evidence="3">
    <location>
        <begin position="828"/>
        <end position="846"/>
    </location>
</feature>
<dbReference type="Proteomes" id="UP000887572">
    <property type="component" value="Unplaced"/>
</dbReference>
<feature type="compositionally biased region" description="Basic and acidic residues" evidence="3">
    <location>
        <begin position="353"/>
        <end position="362"/>
    </location>
</feature>
<reference evidence="6" key="1">
    <citation type="submission" date="2022-11" db="UniProtKB">
        <authorList>
            <consortium name="WormBaseParasite"/>
        </authorList>
    </citation>
    <scope>IDENTIFICATION</scope>
</reference>
<feature type="compositionally biased region" description="Low complexity" evidence="3">
    <location>
        <begin position="171"/>
        <end position="195"/>
    </location>
</feature>
<evidence type="ECO:0000256" key="1">
    <source>
        <dbReference type="ARBA" id="ARBA00022884"/>
    </source>
</evidence>
<feature type="compositionally biased region" description="Polar residues" evidence="3">
    <location>
        <begin position="150"/>
        <end position="165"/>
    </location>
</feature>
<feature type="region of interest" description="Disordered" evidence="3">
    <location>
        <begin position="1"/>
        <end position="400"/>
    </location>
</feature>
<dbReference type="GO" id="GO:0048255">
    <property type="term" value="P:mRNA stabilization"/>
    <property type="evidence" value="ECO:0007669"/>
    <property type="project" value="InterPro"/>
</dbReference>
<feature type="compositionally biased region" description="Polar residues" evidence="3">
    <location>
        <begin position="728"/>
        <end position="741"/>
    </location>
</feature>
<dbReference type="PANTHER" id="PTHR22792:SF132">
    <property type="entry name" value="LA-RELATED PROTEIN 1"/>
    <property type="match status" value="1"/>
</dbReference>
<dbReference type="Pfam" id="PF05383">
    <property type="entry name" value="La"/>
    <property type="match status" value="1"/>
</dbReference>
<organism evidence="5 6">
    <name type="scientific">Globodera rostochiensis</name>
    <name type="common">Golden nematode worm</name>
    <name type="synonym">Heterodera rostochiensis</name>
    <dbReference type="NCBI Taxonomy" id="31243"/>
    <lineage>
        <taxon>Eukaryota</taxon>
        <taxon>Metazoa</taxon>
        <taxon>Ecdysozoa</taxon>
        <taxon>Nematoda</taxon>
        <taxon>Chromadorea</taxon>
        <taxon>Rhabditida</taxon>
        <taxon>Tylenchina</taxon>
        <taxon>Tylenchomorpha</taxon>
        <taxon>Tylenchoidea</taxon>
        <taxon>Heteroderidae</taxon>
        <taxon>Heteroderinae</taxon>
        <taxon>Globodera</taxon>
    </lineage>
</organism>
<keyword evidence="5" id="KW-1185">Reference proteome</keyword>
<dbReference type="GO" id="GO:0005829">
    <property type="term" value="C:cytosol"/>
    <property type="evidence" value="ECO:0007669"/>
    <property type="project" value="TreeGrafter"/>
</dbReference>
<feature type="compositionally biased region" description="Low complexity" evidence="3">
    <location>
        <begin position="495"/>
        <end position="518"/>
    </location>
</feature>
<feature type="compositionally biased region" description="Basic and acidic residues" evidence="3">
    <location>
        <begin position="751"/>
        <end position="761"/>
    </location>
</feature>
<protein>
    <submittedName>
        <fullName evidence="6">HTH La-type RNA-binding domain-containing protein</fullName>
    </submittedName>
</protein>
<dbReference type="GO" id="GO:0045727">
    <property type="term" value="P:positive regulation of translation"/>
    <property type="evidence" value="ECO:0007669"/>
    <property type="project" value="TreeGrafter"/>
</dbReference>
<dbReference type="PANTHER" id="PTHR22792">
    <property type="entry name" value="LUPUS LA PROTEIN-RELATED"/>
    <property type="match status" value="1"/>
</dbReference>
<sequence length="1280" mass="141610">MSGGTTQKGDDLKQVEDISQSQDDGELPHLPETLGSPSGGNRKVPKNCWKKRRLLPFRDGRRGGDEPFGRADLPRGHRRGGGRVGVSDNVNRKNGAETERPPSHKGPKEGKAPKGTREDEGTDRTTPDEDSRETGNNDQQQHRDYWYFDDSSNGYYYQHSGSQGWKKNRISSSSSKTRQPPSHQQQQSTTTRHSPITSEQRVNDDTTSPHSEEQQQHNGNKNNDNSSNMATVNSQIAAQRQLPPTAPPPRSQHYSNNYNSNSRAGGNVGGGGYRGRRPVVDEQSQHQHHQMNSGNSANYASANGSHSGSRSMRMPYRSGGGGGMDGQRRSSGGADYWHKNGGAGVGSGQSSGTREDERERRSGGGYFQQRNDRWQPRNHHPNAPPPLSVAQRRARGPLPDWDEVQEVGAEESFDYMDLMENQYSQYYALSSVPPFDPSLSVGVIAAPADANTAAAAFSTGALPNYIQQLQRMALTTFRHPSGYVIAQPPPTLQAAATAAASLHQQQQSSATTTAPQPESGGGGSPPESAAMALQQPLNILAHPTAAVPSATTAAAHANVVVSSSVPPASLLSPTGLISFPLASPTALHPNAVMVATAEQIPPTTAAAQFTSAVLSAQFPPNALFTARPPAAAPYIDEMKLKDLVRAQIEYYFSADNLQKDFFLRRKMDHEGFLPLSLVASFPRVRSLTLDQSFIVKSLRDSEKVEMNEDDQKIRPRMNPQHWPLLESATHTGTENSPTTATGAEKSIIHPSEPHEKRANETDKEDLEPEQQQKQLHRNLLRTTEVEQQQLNKEKEGQTKEGLSSDVSQGSSTSNARQNESAAVSVADSGKEKPKGVQQEEWKEVRTKRSKRSNRNSAYSKQSAGVELDFQFDSEIESGGNAADVGEATSEDRRNCDDLDDALCNKLIIVTQTPPSSSSSGKKGTDVRKMDEKLNKEMEHTLRRYEQELWSSKATPQQNDGNNGQRLTDVTTKERPFEEDKQIGQEEGSLAFNVWTKKAMERAAASASIPKSPVAKREENDKPVKRFYPLSLHERQQPFGKPSKSKESTRQMQVMPIGWVLGVRSKNASINEDAGGPGYPSTSEPPTIKPPPIVGVFPPHPSVSLFQENGFEQRVYTEWRTQCKKQREALGYDIPEMNTLYRFWSLFLRDNFNRSMYSEFRKFALEDAEHGLRYGIESLFRFYSYGLEKKMRPKLYNDFQETTLQDIKRGHTFGLEKFLAFLKYCKYSTQLEVKQQIAKELAKYRANELYATEPAKAAKLELQNESKVGNGRNAMVGATGK</sequence>
<dbReference type="InterPro" id="IPR036388">
    <property type="entry name" value="WH-like_DNA-bd_sf"/>
</dbReference>
<dbReference type="SUPFAM" id="SSF46785">
    <property type="entry name" value="Winged helix' DNA-binding domain"/>
    <property type="match status" value="1"/>
</dbReference>
<feature type="region of interest" description="Disordered" evidence="3">
    <location>
        <begin position="728"/>
        <end position="862"/>
    </location>
</feature>
<dbReference type="InterPro" id="IPR045180">
    <property type="entry name" value="La_dom_prot"/>
</dbReference>
<feature type="compositionally biased region" description="Basic residues" evidence="3">
    <location>
        <begin position="43"/>
        <end position="55"/>
    </location>
</feature>
<dbReference type="AlphaFoldDB" id="A0A914I256"/>
<feature type="compositionally biased region" description="Polar residues" evidence="3">
    <location>
        <begin position="196"/>
        <end position="209"/>
    </location>
</feature>
<feature type="compositionally biased region" description="Low complexity" evidence="3">
    <location>
        <begin position="218"/>
        <end position="228"/>
    </location>
</feature>
<evidence type="ECO:0000256" key="3">
    <source>
        <dbReference type="SAM" id="MobiDB-lite"/>
    </source>
</evidence>
<feature type="compositionally biased region" description="Polar residues" evidence="3">
    <location>
        <begin position="229"/>
        <end position="238"/>
    </location>
</feature>
<feature type="compositionally biased region" description="Basic and acidic residues" evidence="3">
    <location>
        <begin position="56"/>
        <end position="75"/>
    </location>
</feature>
<evidence type="ECO:0000256" key="2">
    <source>
        <dbReference type="PROSITE-ProRule" id="PRU00332"/>
    </source>
</evidence>
<accession>A0A914I256</accession>
<evidence type="ECO:0000313" key="6">
    <source>
        <dbReference type="WBParaSite" id="Gr19_v10_g5915.t1"/>
    </source>
</evidence>
<feature type="compositionally biased region" description="Polar residues" evidence="3">
    <location>
        <begin position="800"/>
        <end position="821"/>
    </location>
</feature>
<dbReference type="WBParaSite" id="Gr19_v10_g5915.t1">
    <property type="protein sequence ID" value="Gr19_v10_g5915.t1"/>
    <property type="gene ID" value="Gr19_v10_g5915"/>
</dbReference>
<dbReference type="PROSITE" id="PS50961">
    <property type="entry name" value="HTH_LA"/>
    <property type="match status" value="1"/>
</dbReference>
<feature type="domain" description="HTH La-type RNA-binding" evidence="4">
    <location>
        <begin position="634"/>
        <end position="726"/>
    </location>
</feature>
<dbReference type="SMART" id="SM00684">
    <property type="entry name" value="DM15"/>
    <property type="match status" value="2"/>
</dbReference>
<keyword evidence="1 2" id="KW-0694">RNA-binding</keyword>
<dbReference type="InterPro" id="IPR006630">
    <property type="entry name" value="La_HTH"/>
</dbReference>
<dbReference type="GO" id="GO:0010494">
    <property type="term" value="C:cytoplasmic stress granule"/>
    <property type="evidence" value="ECO:0007669"/>
    <property type="project" value="TreeGrafter"/>
</dbReference>
<feature type="compositionally biased region" description="Low complexity" evidence="3">
    <location>
        <begin position="254"/>
        <end position="265"/>
    </location>
</feature>
<evidence type="ECO:0000259" key="4">
    <source>
        <dbReference type="PROSITE" id="PS50961"/>
    </source>
</evidence>
<dbReference type="GO" id="GO:0000339">
    <property type="term" value="F:RNA cap binding"/>
    <property type="evidence" value="ECO:0007669"/>
    <property type="project" value="InterPro"/>
</dbReference>
<feature type="region of interest" description="Disordered" evidence="3">
    <location>
        <begin position="495"/>
        <end position="529"/>
    </location>
</feature>
<evidence type="ECO:0000313" key="5">
    <source>
        <dbReference type="Proteomes" id="UP000887572"/>
    </source>
</evidence>
<dbReference type="Gene3D" id="1.10.10.10">
    <property type="entry name" value="Winged helix-like DNA-binding domain superfamily/Winged helix DNA-binding domain"/>
    <property type="match status" value="1"/>
</dbReference>
<dbReference type="SMART" id="SM00715">
    <property type="entry name" value="LA"/>
    <property type="match status" value="1"/>
</dbReference>
<feature type="compositionally biased region" description="Basic and acidic residues" evidence="3">
    <location>
        <begin position="90"/>
        <end position="146"/>
    </location>
</feature>
<proteinExistence type="predicted"/>
<feature type="compositionally biased region" description="Low complexity" evidence="3">
    <location>
        <begin position="292"/>
        <end position="317"/>
    </location>
</feature>
<dbReference type="Pfam" id="PF21071">
    <property type="entry name" value="LARP1_HEAT"/>
    <property type="match status" value="1"/>
</dbReference>